<dbReference type="SUPFAM" id="SSF56601">
    <property type="entry name" value="beta-lactamase/transpeptidase-like"/>
    <property type="match status" value="1"/>
</dbReference>
<comment type="caution">
    <text evidence="2">The sequence shown here is derived from an EMBL/GenBank/DDBJ whole genome shotgun (WGS) entry which is preliminary data.</text>
</comment>
<accession>A0A4R8QDH4</accession>
<name>A0A4R8QDH4_9PEZI</name>
<evidence type="ECO:0000313" key="3">
    <source>
        <dbReference type="Proteomes" id="UP000295083"/>
    </source>
</evidence>
<protein>
    <submittedName>
        <fullName evidence="2">Acyltransferase mlcH</fullName>
    </submittedName>
</protein>
<dbReference type="InterPro" id="IPR001466">
    <property type="entry name" value="Beta-lactam-related"/>
</dbReference>
<keyword evidence="2" id="KW-0012">Acyltransferase</keyword>
<dbReference type="EMBL" id="QAPG01000029">
    <property type="protein sequence ID" value="TDZ36807.1"/>
    <property type="molecule type" value="Genomic_DNA"/>
</dbReference>
<gene>
    <name evidence="2" type="primary">mlcH-0</name>
    <name evidence="2" type="ORF">C8035_v008761</name>
</gene>
<dbReference type="AlphaFoldDB" id="A0A4R8QDH4"/>
<organism evidence="2 3">
    <name type="scientific">Colletotrichum spinosum</name>
    <dbReference type="NCBI Taxonomy" id="1347390"/>
    <lineage>
        <taxon>Eukaryota</taxon>
        <taxon>Fungi</taxon>
        <taxon>Dikarya</taxon>
        <taxon>Ascomycota</taxon>
        <taxon>Pezizomycotina</taxon>
        <taxon>Sordariomycetes</taxon>
        <taxon>Hypocreomycetidae</taxon>
        <taxon>Glomerellales</taxon>
        <taxon>Glomerellaceae</taxon>
        <taxon>Colletotrichum</taxon>
        <taxon>Colletotrichum orbiculare species complex</taxon>
    </lineage>
</organism>
<dbReference type="Proteomes" id="UP000295083">
    <property type="component" value="Unassembled WGS sequence"/>
</dbReference>
<keyword evidence="3" id="KW-1185">Reference proteome</keyword>
<evidence type="ECO:0000313" key="2">
    <source>
        <dbReference type="EMBL" id="TDZ36807.1"/>
    </source>
</evidence>
<evidence type="ECO:0000259" key="1">
    <source>
        <dbReference type="Pfam" id="PF00144"/>
    </source>
</evidence>
<dbReference type="InterPro" id="IPR012338">
    <property type="entry name" value="Beta-lactam/transpept-like"/>
</dbReference>
<feature type="domain" description="Beta-lactamase-related" evidence="1">
    <location>
        <begin position="23"/>
        <end position="387"/>
    </location>
</feature>
<dbReference type="InterPro" id="IPR050789">
    <property type="entry name" value="Diverse_Enzym_Activities"/>
</dbReference>
<dbReference type="Pfam" id="PF00144">
    <property type="entry name" value="Beta-lactamase"/>
    <property type="match status" value="1"/>
</dbReference>
<dbReference type="PANTHER" id="PTHR43283">
    <property type="entry name" value="BETA-LACTAMASE-RELATED"/>
    <property type="match status" value="1"/>
</dbReference>
<dbReference type="GO" id="GO:0016746">
    <property type="term" value="F:acyltransferase activity"/>
    <property type="evidence" value="ECO:0007669"/>
    <property type="project" value="UniProtKB-KW"/>
</dbReference>
<dbReference type="PANTHER" id="PTHR43283:SF3">
    <property type="entry name" value="BETA-LACTAMASE FAMILY PROTEIN (AFU_ORTHOLOGUE AFUA_5G07500)"/>
    <property type="match status" value="1"/>
</dbReference>
<keyword evidence="2" id="KW-0808">Transferase</keyword>
<reference evidence="2 3" key="1">
    <citation type="submission" date="2018-11" db="EMBL/GenBank/DDBJ databases">
        <title>Genome sequence and assembly of Colletotrichum spinosum.</title>
        <authorList>
            <person name="Gan P."/>
            <person name="Shirasu K."/>
        </authorList>
    </citation>
    <scope>NUCLEOTIDE SEQUENCE [LARGE SCALE GENOMIC DNA]</scope>
    <source>
        <strain evidence="2 3">CBS 515.97</strain>
    </source>
</reference>
<sequence>MSLSPQTVDELRGLVNNATTDPHQIPGTTVIVVNRDGEEQFAHSSGSRGIDSSEPMTLDNVFWIASCSKIVTGIACMQLVEQGVLKLDDPDHLEKLCPELADIKVLGADGNLQGKKRGITLRMLLTHTAGFGYTFFNSRLRDWSLPAGIDEFSGSIRDVMQPLLFQPGEGWEYGVGIDWAGVALERATNLSLNDYIQKNVCQPLGLKNVNMIPTPAMKAQLAYMHYKRPDGQIVTRDHLLHRPLVVQSEEEIAGCFNSGGAGLFAKPQEYTRILAVLLNNGTCPVTKSQILKTETVDEMFTNQISKFPAFARQGVEDAKPELSNAIPNIYPVSGDPPQGWGLTFMITGGDTGRAEGTAHWAGLPNLYWWCDRKNGVAGIICSQILPFGDPSVMALWGQVEAAVYKGLEAAKETS</sequence>
<proteinExistence type="predicted"/>
<dbReference type="Gene3D" id="3.40.710.10">
    <property type="entry name" value="DD-peptidase/beta-lactamase superfamily"/>
    <property type="match status" value="1"/>
</dbReference>